<keyword evidence="2" id="KW-1185">Reference proteome</keyword>
<evidence type="ECO:0000313" key="2">
    <source>
        <dbReference type="Proteomes" id="UP001610335"/>
    </source>
</evidence>
<accession>A0ABR4J1M4</accession>
<name>A0ABR4J1M4_9EURO</name>
<proteinExistence type="predicted"/>
<sequence length="186" mass="21375">MENCNPMKNPHSDYYDLYVAFDQPVIRNGKYHPYHWFLILSPNESTNRCTYYHVNGKPGQGSAVKYEPLVEYPRLLNCHPALSPTLQVGNKTLISRIHISDLEFARSLVESVEPMRCQEYVVAVLKKFEERYIVAAGITETFRAKIVPSLYEQLKREGKCPDTLKGLRNVAIMEGLNGLKEKLCCY</sequence>
<evidence type="ECO:0000313" key="1">
    <source>
        <dbReference type="EMBL" id="KAL2833880.1"/>
    </source>
</evidence>
<organism evidence="1 2">
    <name type="scientific">Aspergillus cavernicola</name>
    <dbReference type="NCBI Taxonomy" id="176166"/>
    <lineage>
        <taxon>Eukaryota</taxon>
        <taxon>Fungi</taxon>
        <taxon>Dikarya</taxon>
        <taxon>Ascomycota</taxon>
        <taxon>Pezizomycotina</taxon>
        <taxon>Eurotiomycetes</taxon>
        <taxon>Eurotiomycetidae</taxon>
        <taxon>Eurotiales</taxon>
        <taxon>Aspergillaceae</taxon>
        <taxon>Aspergillus</taxon>
        <taxon>Aspergillus subgen. Nidulantes</taxon>
    </lineage>
</organism>
<dbReference type="EMBL" id="JBFXLS010000003">
    <property type="protein sequence ID" value="KAL2833880.1"/>
    <property type="molecule type" value="Genomic_DNA"/>
</dbReference>
<gene>
    <name evidence="1" type="ORF">BDW59DRAFT_156681</name>
</gene>
<protein>
    <submittedName>
        <fullName evidence="1">Uncharacterized protein</fullName>
    </submittedName>
</protein>
<comment type="caution">
    <text evidence="1">The sequence shown here is derived from an EMBL/GenBank/DDBJ whole genome shotgun (WGS) entry which is preliminary data.</text>
</comment>
<reference evidence="1 2" key="1">
    <citation type="submission" date="2024-07" db="EMBL/GenBank/DDBJ databases">
        <title>Section-level genome sequencing and comparative genomics of Aspergillus sections Usti and Cavernicolus.</title>
        <authorList>
            <consortium name="Lawrence Berkeley National Laboratory"/>
            <person name="Nybo J.L."/>
            <person name="Vesth T.C."/>
            <person name="Theobald S."/>
            <person name="Frisvad J.C."/>
            <person name="Larsen T.O."/>
            <person name="Kjaerboelling I."/>
            <person name="Rothschild-Mancinelli K."/>
            <person name="Lyhne E.K."/>
            <person name="Kogle M.E."/>
            <person name="Barry K."/>
            <person name="Clum A."/>
            <person name="Na H."/>
            <person name="Ledsgaard L."/>
            <person name="Lin J."/>
            <person name="Lipzen A."/>
            <person name="Kuo A."/>
            <person name="Riley R."/>
            <person name="Mondo S."/>
            <person name="LaButti K."/>
            <person name="Haridas S."/>
            <person name="Pangalinan J."/>
            <person name="Salamov A.A."/>
            <person name="Simmons B.A."/>
            <person name="Magnuson J.K."/>
            <person name="Chen J."/>
            <person name="Drula E."/>
            <person name="Henrissat B."/>
            <person name="Wiebenga A."/>
            <person name="Lubbers R.J."/>
            <person name="Gomes A.C."/>
            <person name="Makela M.R."/>
            <person name="Stajich J."/>
            <person name="Grigoriev I.V."/>
            <person name="Mortensen U.H."/>
            <person name="De vries R.P."/>
            <person name="Baker S.E."/>
            <person name="Andersen M.R."/>
        </authorList>
    </citation>
    <scope>NUCLEOTIDE SEQUENCE [LARGE SCALE GENOMIC DNA]</scope>
    <source>
        <strain evidence="1 2">CBS 600.67</strain>
    </source>
</reference>
<dbReference type="Proteomes" id="UP001610335">
    <property type="component" value="Unassembled WGS sequence"/>
</dbReference>